<dbReference type="SMART" id="SM00225">
    <property type="entry name" value="BTB"/>
    <property type="match status" value="1"/>
</dbReference>
<evidence type="ECO:0000313" key="4">
    <source>
        <dbReference type="Proteomes" id="UP000789390"/>
    </source>
</evidence>
<dbReference type="PROSITE" id="PS50097">
    <property type="entry name" value="BTB"/>
    <property type="match status" value="1"/>
</dbReference>
<comment type="caution">
    <text evidence="3">The sequence shown here is derived from an EMBL/GenBank/DDBJ whole genome shotgun (WGS) entry which is preliminary data.</text>
</comment>
<gene>
    <name evidence="3" type="ORF">DGAL_LOCUS1150</name>
</gene>
<accession>A0A8J2WEY5</accession>
<evidence type="ECO:0000256" key="1">
    <source>
        <dbReference type="SAM" id="MobiDB-lite"/>
    </source>
</evidence>
<dbReference type="OrthoDB" id="684045at2759"/>
<dbReference type="PANTHER" id="PTHR24413">
    <property type="entry name" value="SPECKLE-TYPE POZ PROTEIN"/>
    <property type="match status" value="1"/>
</dbReference>
<keyword evidence="4" id="KW-1185">Reference proteome</keyword>
<dbReference type="SUPFAM" id="SSF54695">
    <property type="entry name" value="POZ domain"/>
    <property type="match status" value="2"/>
</dbReference>
<feature type="domain" description="BTB" evidence="2">
    <location>
        <begin position="574"/>
        <end position="649"/>
    </location>
</feature>
<dbReference type="Proteomes" id="UP000789390">
    <property type="component" value="Unassembled WGS sequence"/>
</dbReference>
<reference evidence="3" key="1">
    <citation type="submission" date="2021-11" db="EMBL/GenBank/DDBJ databases">
        <authorList>
            <person name="Schell T."/>
        </authorList>
    </citation>
    <scope>NUCLEOTIDE SEQUENCE</scope>
    <source>
        <strain evidence="3">M5</strain>
    </source>
</reference>
<dbReference type="EMBL" id="CAKKLH010000013">
    <property type="protein sequence ID" value="CAH0099042.1"/>
    <property type="molecule type" value="Genomic_DNA"/>
</dbReference>
<feature type="region of interest" description="Disordered" evidence="1">
    <location>
        <begin position="518"/>
        <end position="538"/>
    </location>
</feature>
<dbReference type="AlphaFoldDB" id="A0A8J2WEY5"/>
<protein>
    <recommendedName>
        <fullName evidence="2">BTB domain-containing protein</fullName>
    </recommendedName>
</protein>
<evidence type="ECO:0000313" key="3">
    <source>
        <dbReference type="EMBL" id="CAH0099042.1"/>
    </source>
</evidence>
<organism evidence="3 4">
    <name type="scientific">Daphnia galeata</name>
    <dbReference type="NCBI Taxonomy" id="27404"/>
    <lineage>
        <taxon>Eukaryota</taxon>
        <taxon>Metazoa</taxon>
        <taxon>Ecdysozoa</taxon>
        <taxon>Arthropoda</taxon>
        <taxon>Crustacea</taxon>
        <taxon>Branchiopoda</taxon>
        <taxon>Diplostraca</taxon>
        <taxon>Cladocera</taxon>
        <taxon>Anomopoda</taxon>
        <taxon>Daphniidae</taxon>
        <taxon>Daphnia</taxon>
    </lineage>
</organism>
<dbReference type="Pfam" id="PF00651">
    <property type="entry name" value="BTB"/>
    <property type="match status" value="1"/>
</dbReference>
<feature type="compositionally biased region" description="Low complexity" evidence="1">
    <location>
        <begin position="766"/>
        <end position="785"/>
    </location>
</feature>
<name>A0A8J2WEY5_9CRUS</name>
<feature type="region of interest" description="Disordered" evidence="1">
    <location>
        <begin position="765"/>
        <end position="789"/>
    </location>
</feature>
<proteinExistence type="predicted"/>
<dbReference type="Gene3D" id="1.10.8.10">
    <property type="entry name" value="DNA helicase RuvA subunit, C-terminal domain"/>
    <property type="match status" value="1"/>
</dbReference>
<dbReference type="Gene3D" id="3.30.710.10">
    <property type="entry name" value="Potassium Channel Kv1.1, Chain A"/>
    <property type="match status" value="1"/>
</dbReference>
<evidence type="ECO:0000259" key="2">
    <source>
        <dbReference type="PROSITE" id="PS50097"/>
    </source>
</evidence>
<dbReference type="InterPro" id="IPR011333">
    <property type="entry name" value="SKP1/BTB/POZ_sf"/>
</dbReference>
<sequence length="869" mass="97181">MARYSGSKQLQGTWLIVECQAHTADDSSLPNLKGIEFQLEKGGFVIWKNERNVDFPPTFCDTYEVYSSSFSTFVRFAGFRGSVIEFRVEKPSHQELILCFDSWIILTCKRITTKTQSGLDNSFTLTDALEEGYFSDFELCAANGHSFQVHKTILSLSLGDFDWQSLNGLPEAVLSTALHFSYSNHLPSTLSSQTAKLCIEHFQNQHAMANLVKLCQSFLKNTAARAELHSLVNSIHASLERMISLFDTSSEADMLVNAARLWQSVKQSLGEGVLVVVRFVQLCVTFTKHKSDLSSEERREVVTYFRSRLPVFVSQVYRLLKCFRNLIGGLSASQNFVLASYIAPEVEGALSVIWALAIECKNITEQIVISFRAQTLTGHCIADTLLDKEAHKLKNLHEKLLLAVKFLSHKKEKYTEMSVSSQVRSVMRNIKLFVEEIPLVIFRLEEIIASLDVSLTMAEFQFTFYNVSSKINQTISHLKEIKTEPNVRALLQQVCDLVQREELNASLITLELLDNTGPSTAHSAPPPTNEPTGADSLPKNGDLSMFGPLCREPMASKSPLARQVFLLLESQNYSDLEFVLPSDADASQVSHLVKAHRVILAARCRWFHRALLSGMREAIDRKITLPDCSAQLLSLFLRFLYGDHLDQTTLSNEQLIDLLIMADRFEVEQLSTGCQTVLTSRLDNSNVLCMLAIADQWSATQLQESCIAFIWKHGDLVDKEGLEDLPAHLRSQVQLQTSNSNTSKHHWLSSSPYSGDTYRDMWGVTSSDRSSSSRSSSSSSSSSSSKESVDLLQELTNEMRIAVAEVEQEQQEQLLENCVSALDDILGGEVSRPELLRLALAADCDINRAVNYYLAQPDPSNLSTKGSSK</sequence>
<dbReference type="InterPro" id="IPR000210">
    <property type="entry name" value="BTB/POZ_dom"/>
</dbReference>